<gene>
    <name evidence="2" type="ORF">JG687_00013447</name>
</gene>
<proteinExistence type="predicted"/>
<name>A0A8T1U1A8_9STRA</name>
<reference evidence="2" key="1">
    <citation type="submission" date="2021-01" db="EMBL/GenBank/DDBJ databases">
        <title>Phytophthora aleatoria, a newly-described species from Pinus radiata is distinct from Phytophthora cactorum isolates based on comparative genomics.</title>
        <authorList>
            <person name="Mcdougal R."/>
            <person name="Panda P."/>
            <person name="Williams N."/>
            <person name="Studholme D.J."/>
        </authorList>
    </citation>
    <scope>NUCLEOTIDE SEQUENCE</scope>
    <source>
        <strain evidence="2">NZFS 3830</strain>
    </source>
</reference>
<feature type="region of interest" description="Disordered" evidence="1">
    <location>
        <begin position="89"/>
        <end position="108"/>
    </location>
</feature>
<comment type="caution">
    <text evidence="2">The sequence shown here is derived from an EMBL/GenBank/DDBJ whole genome shotgun (WGS) entry which is preliminary data.</text>
</comment>
<dbReference type="EMBL" id="JAENGZ010000987">
    <property type="protein sequence ID" value="KAG6951711.1"/>
    <property type="molecule type" value="Genomic_DNA"/>
</dbReference>
<evidence type="ECO:0000313" key="2">
    <source>
        <dbReference type="EMBL" id="KAG6951711.1"/>
    </source>
</evidence>
<evidence type="ECO:0000256" key="1">
    <source>
        <dbReference type="SAM" id="MobiDB-lite"/>
    </source>
</evidence>
<feature type="compositionally biased region" description="Low complexity" evidence="1">
    <location>
        <begin position="96"/>
        <end position="108"/>
    </location>
</feature>
<accession>A0A8T1U1A8</accession>
<dbReference type="AlphaFoldDB" id="A0A8T1U1A8"/>
<evidence type="ECO:0000313" key="3">
    <source>
        <dbReference type="Proteomes" id="UP000688947"/>
    </source>
</evidence>
<sequence>MITTAVHVSKSQTQDNYTAIAWPFTATCKGVVSLVLSTVHYSEYANGMATSISAFDEHQYTHRHNDTASFFNLPLACQPLSYTPPRHRALSGLRKPGSPRSTSSSGSSVCVQHSICLPVCLRILAQTKTGSGRNYRPGGWNWEHGSSVPVRCFDHFTKRSNFGI</sequence>
<protein>
    <submittedName>
        <fullName evidence="2">Uncharacterized protein</fullName>
    </submittedName>
</protein>
<organism evidence="2 3">
    <name type="scientific">Phytophthora cactorum</name>
    <dbReference type="NCBI Taxonomy" id="29920"/>
    <lineage>
        <taxon>Eukaryota</taxon>
        <taxon>Sar</taxon>
        <taxon>Stramenopiles</taxon>
        <taxon>Oomycota</taxon>
        <taxon>Peronosporomycetes</taxon>
        <taxon>Peronosporales</taxon>
        <taxon>Peronosporaceae</taxon>
        <taxon>Phytophthora</taxon>
    </lineage>
</organism>
<dbReference type="Proteomes" id="UP000688947">
    <property type="component" value="Unassembled WGS sequence"/>
</dbReference>